<dbReference type="EMBL" id="JABDTM020001698">
    <property type="protein sequence ID" value="KAH0822509.1"/>
    <property type="molecule type" value="Genomic_DNA"/>
</dbReference>
<evidence type="ECO:0000256" key="1">
    <source>
        <dbReference type="SAM" id="MobiDB-lite"/>
    </source>
</evidence>
<comment type="caution">
    <text evidence="2">The sequence shown here is derived from an EMBL/GenBank/DDBJ whole genome shotgun (WGS) entry which is preliminary data.</text>
</comment>
<gene>
    <name evidence="2" type="ORF">GEV33_000282</name>
</gene>
<dbReference type="AlphaFoldDB" id="A0A8J6HX88"/>
<proteinExistence type="predicted"/>
<protein>
    <submittedName>
        <fullName evidence="2">Uncharacterized protein</fullName>
    </submittedName>
</protein>
<keyword evidence="3" id="KW-1185">Reference proteome</keyword>
<dbReference type="Proteomes" id="UP000719412">
    <property type="component" value="Unassembled WGS sequence"/>
</dbReference>
<organism evidence="2 3">
    <name type="scientific">Tenebrio molitor</name>
    <name type="common">Yellow mealworm beetle</name>
    <dbReference type="NCBI Taxonomy" id="7067"/>
    <lineage>
        <taxon>Eukaryota</taxon>
        <taxon>Metazoa</taxon>
        <taxon>Ecdysozoa</taxon>
        <taxon>Arthropoda</taxon>
        <taxon>Hexapoda</taxon>
        <taxon>Insecta</taxon>
        <taxon>Pterygota</taxon>
        <taxon>Neoptera</taxon>
        <taxon>Endopterygota</taxon>
        <taxon>Coleoptera</taxon>
        <taxon>Polyphaga</taxon>
        <taxon>Cucujiformia</taxon>
        <taxon>Tenebrionidae</taxon>
        <taxon>Tenebrio</taxon>
    </lineage>
</organism>
<name>A0A8J6HX88_TENMO</name>
<evidence type="ECO:0000313" key="3">
    <source>
        <dbReference type="Proteomes" id="UP000719412"/>
    </source>
</evidence>
<evidence type="ECO:0000313" key="2">
    <source>
        <dbReference type="EMBL" id="KAH0822509.1"/>
    </source>
</evidence>
<reference evidence="2" key="1">
    <citation type="journal article" date="2020" name="J Insects Food Feed">
        <title>The yellow mealworm (Tenebrio molitor) genome: a resource for the emerging insects as food and feed industry.</title>
        <authorList>
            <person name="Eriksson T."/>
            <person name="Andere A."/>
            <person name="Kelstrup H."/>
            <person name="Emery V."/>
            <person name="Picard C."/>
        </authorList>
    </citation>
    <scope>NUCLEOTIDE SEQUENCE</scope>
    <source>
        <strain evidence="2">Stoneville</strain>
        <tissue evidence="2">Whole head</tissue>
    </source>
</reference>
<sequence length="111" mass="11861">MDRDVTTITPIGSALAIMRKLPSKAVYIYIIRENLAINYCRTSSTAGVAWDTFLNRTIVTLVFDNLRGNGGEAWRIVTGPIPMCEISPIPTGAPGGPPGGENSTQLPCLSP</sequence>
<reference evidence="2" key="2">
    <citation type="submission" date="2021-08" db="EMBL/GenBank/DDBJ databases">
        <authorList>
            <person name="Eriksson T."/>
        </authorList>
    </citation>
    <scope>NUCLEOTIDE SEQUENCE</scope>
    <source>
        <strain evidence="2">Stoneville</strain>
        <tissue evidence="2">Whole head</tissue>
    </source>
</reference>
<feature type="region of interest" description="Disordered" evidence="1">
    <location>
        <begin position="87"/>
        <end position="111"/>
    </location>
</feature>
<accession>A0A8J6HX88</accession>
<feature type="compositionally biased region" description="Polar residues" evidence="1">
    <location>
        <begin position="101"/>
        <end position="111"/>
    </location>
</feature>